<dbReference type="GO" id="GO:0000287">
    <property type="term" value="F:magnesium ion binding"/>
    <property type="evidence" value="ECO:0007669"/>
    <property type="project" value="UniProtKB-UniRule"/>
</dbReference>
<dbReference type="AlphaFoldDB" id="A0A844ABA8"/>
<feature type="binding site" evidence="10">
    <location>
        <begin position="331"/>
        <end position="333"/>
    </location>
    <ligand>
        <name>substrate</name>
        <note>ligand shared with subunit alpha</note>
    </ligand>
</feature>
<comment type="caution">
    <text evidence="12">The sequence shown here is derived from an EMBL/GenBank/DDBJ whole genome shotgun (WGS) entry which is preliminary data.</text>
</comment>
<dbReference type="FunFam" id="3.30.1490.20:FF:000002">
    <property type="entry name" value="Succinate--CoA ligase [ADP-forming] subunit beta"/>
    <property type="match status" value="1"/>
</dbReference>
<dbReference type="GeneID" id="48974765"/>
<feature type="binding site" evidence="10">
    <location>
        <position position="274"/>
    </location>
    <ligand>
        <name>substrate</name>
        <note>ligand shared with subunit alpha</note>
    </ligand>
</feature>
<comment type="catalytic activity">
    <reaction evidence="10">
        <text>GTP + succinate + CoA = succinyl-CoA + GDP + phosphate</text>
        <dbReference type="Rhea" id="RHEA:22120"/>
        <dbReference type="ChEBI" id="CHEBI:30031"/>
        <dbReference type="ChEBI" id="CHEBI:37565"/>
        <dbReference type="ChEBI" id="CHEBI:43474"/>
        <dbReference type="ChEBI" id="CHEBI:57287"/>
        <dbReference type="ChEBI" id="CHEBI:57292"/>
        <dbReference type="ChEBI" id="CHEBI:58189"/>
    </reaction>
</comment>
<dbReference type="PIRSF" id="PIRSF001554">
    <property type="entry name" value="SucCS_beta"/>
    <property type="match status" value="1"/>
</dbReference>
<evidence type="ECO:0000313" key="13">
    <source>
        <dbReference type="Proteomes" id="UP000466694"/>
    </source>
</evidence>
<comment type="subunit">
    <text evidence="10">Heterotetramer of two alpha and two beta subunits.</text>
</comment>
<dbReference type="GO" id="GO:0004775">
    <property type="term" value="F:succinate-CoA ligase (ADP-forming) activity"/>
    <property type="evidence" value="ECO:0007669"/>
    <property type="project" value="UniProtKB-UniRule"/>
</dbReference>
<dbReference type="InterPro" id="IPR013650">
    <property type="entry name" value="ATP-grasp_succ-CoA_synth-type"/>
</dbReference>
<gene>
    <name evidence="10 12" type="primary">sucC</name>
    <name evidence="12" type="ORF">GHK48_19595</name>
</gene>
<feature type="binding site" evidence="10">
    <location>
        <position position="223"/>
    </location>
    <ligand>
        <name>Mg(2+)</name>
        <dbReference type="ChEBI" id="CHEBI:18420"/>
    </ligand>
</feature>
<feature type="binding site" evidence="10">
    <location>
        <position position="117"/>
    </location>
    <ligand>
        <name>ATP</name>
        <dbReference type="ChEBI" id="CHEBI:30616"/>
    </ligand>
</feature>
<dbReference type="InterPro" id="IPR005809">
    <property type="entry name" value="Succ_CoA_ligase-like_bsu"/>
</dbReference>
<dbReference type="Gene3D" id="3.30.470.20">
    <property type="entry name" value="ATP-grasp fold, B domain"/>
    <property type="match status" value="1"/>
</dbReference>
<evidence type="ECO:0000256" key="1">
    <source>
        <dbReference type="ARBA" id="ARBA00009182"/>
    </source>
</evidence>
<dbReference type="PROSITE" id="PS01217">
    <property type="entry name" value="SUCCINYL_COA_LIG_3"/>
    <property type="match status" value="1"/>
</dbReference>
<dbReference type="EC" id="6.2.1.5" evidence="10"/>
<dbReference type="Pfam" id="PF00549">
    <property type="entry name" value="Ligase_CoA"/>
    <property type="match status" value="1"/>
</dbReference>
<evidence type="ECO:0000256" key="10">
    <source>
        <dbReference type="HAMAP-Rule" id="MF_00558"/>
    </source>
</evidence>
<sequence>MNIHEYQAKALLKSYGAPVAEGVAIFSAAEAEAAAKKLPGPLYVVKSQIHAGGRGKGKFKELGPDAKGGVRLAKSVDEVVANATEMLGNTLVTKQTGPAGKQVNRLYIEDGADIDRELYLSILVDRSVGQVAFVVSTEGGMDIEAVAEHTPEKIVTVAIDPGKGVTADDLKTLTAALQLDGEARADAEKLFPILYKAFVEKDMSLLEVNPLIVMKNGRMRVLDAKVSFDGNALFRHDDVVALRDTTEEDEKEIEASKHDLAYVALDGNIGCMVNGAGLAMATMDIIKLYGAEPANFLDVGGGASKEKVTHAFKIITADPAVKGILVNIFGGIMKCDVIAEGVLAAVKEVGLKVPLVVRLEGTNVDLGKKIINESGLNVISADDLDDAAQKIVAAVKGA</sequence>
<keyword evidence="7 10" id="KW-0460">Magnesium</keyword>
<evidence type="ECO:0000259" key="11">
    <source>
        <dbReference type="PROSITE" id="PS50975"/>
    </source>
</evidence>
<organism evidence="12 13">
    <name type="scientific">Rhizobium fredii</name>
    <name type="common">Sinorhizobium fredii</name>
    <dbReference type="NCBI Taxonomy" id="380"/>
    <lineage>
        <taxon>Bacteria</taxon>
        <taxon>Pseudomonadati</taxon>
        <taxon>Pseudomonadota</taxon>
        <taxon>Alphaproteobacteria</taxon>
        <taxon>Hyphomicrobiales</taxon>
        <taxon>Rhizobiaceae</taxon>
        <taxon>Sinorhizobium/Ensifer group</taxon>
        <taxon>Sinorhizobium</taxon>
    </lineage>
</organism>
<dbReference type="GO" id="GO:0042709">
    <property type="term" value="C:succinate-CoA ligase complex"/>
    <property type="evidence" value="ECO:0007669"/>
    <property type="project" value="TreeGrafter"/>
</dbReference>
<dbReference type="InterPro" id="IPR013815">
    <property type="entry name" value="ATP_grasp_subdomain_1"/>
</dbReference>
<dbReference type="GO" id="GO:0006104">
    <property type="term" value="P:succinyl-CoA metabolic process"/>
    <property type="evidence" value="ECO:0007669"/>
    <property type="project" value="TreeGrafter"/>
</dbReference>
<comment type="pathway">
    <text evidence="10">Carbohydrate metabolism; tricarboxylic acid cycle; succinate from succinyl-CoA (ligase route): step 1/1.</text>
</comment>
<dbReference type="UniPathway" id="UPA00223">
    <property type="reaction ID" value="UER00999"/>
</dbReference>
<comment type="similarity">
    <text evidence="1 10">Belongs to the succinate/malate CoA ligase beta subunit family.</text>
</comment>
<dbReference type="PANTHER" id="PTHR11815">
    <property type="entry name" value="SUCCINYL-COA SYNTHETASE BETA CHAIN"/>
    <property type="match status" value="1"/>
</dbReference>
<evidence type="ECO:0000313" key="12">
    <source>
        <dbReference type="EMBL" id="MQX10409.1"/>
    </source>
</evidence>
<dbReference type="PANTHER" id="PTHR11815:SF10">
    <property type="entry name" value="SUCCINATE--COA LIGASE [GDP-FORMING] SUBUNIT BETA, MITOCHONDRIAL"/>
    <property type="match status" value="1"/>
</dbReference>
<accession>A0A844ABA8</accession>
<proteinExistence type="inferred from homology"/>
<dbReference type="Proteomes" id="UP000466694">
    <property type="component" value="Unassembled WGS sequence"/>
</dbReference>
<comment type="catalytic activity">
    <reaction evidence="10">
        <text>succinate + ATP + CoA = succinyl-CoA + ADP + phosphate</text>
        <dbReference type="Rhea" id="RHEA:17661"/>
        <dbReference type="ChEBI" id="CHEBI:30031"/>
        <dbReference type="ChEBI" id="CHEBI:30616"/>
        <dbReference type="ChEBI" id="CHEBI:43474"/>
        <dbReference type="ChEBI" id="CHEBI:57287"/>
        <dbReference type="ChEBI" id="CHEBI:57292"/>
        <dbReference type="ChEBI" id="CHEBI:456216"/>
        <dbReference type="EC" id="6.2.1.5"/>
    </reaction>
</comment>
<evidence type="ECO:0000256" key="3">
    <source>
        <dbReference type="ARBA" id="ARBA00022598"/>
    </source>
</evidence>
<dbReference type="Gene3D" id="3.30.1490.20">
    <property type="entry name" value="ATP-grasp fold, A domain"/>
    <property type="match status" value="1"/>
</dbReference>
<name>A0A844ABA8_RHIFR</name>
<keyword evidence="4 10" id="KW-0479">Metal-binding</keyword>
<dbReference type="InterPro" id="IPR005811">
    <property type="entry name" value="SUCC_ACL_C"/>
</dbReference>
<comment type="cofactor">
    <cofactor evidence="10">
        <name>Mg(2+)</name>
        <dbReference type="ChEBI" id="CHEBI:18420"/>
    </cofactor>
    <text evidence="10">Binds 1 Mg(2+) ion per subunit.</text>
</comment>
<dbReference type="NCBIfam" id="TIGR01016">
    <property type="entry name" value="sucCoAbeta"/>
    <property type="match status" value="1"/>
</dbReference>
<feature type="domain" description="ATP-grasp" evidence="11">
    <location>
        <begin position="9"/>
        <end position="241"/>
    </location>
</feature>
<dbReference type="InterPro" id="IPR011761">
    <property type="entry name" value="ATP-grasp"/>
</dbReference>
<dbReference type="GO" id="GO:0006099">
    <property type="term" value="P:tricarboxylic acid cycle"/>
    <property type="evidence" value="ECO:0007669"/>
    <property type="project" value="UniProtKB-UniRule"/>
</dbReference>
<dbReference type="SUPFAM" id="SSF56059">
    <property type="entry name" value="Glutathione synthetase ATP-binding domain-like"/>
    <property type="match status" value="1"/>
</dbReference>
<feature type="binding site" evidence="10">
    <location>
        <position position="109"/>
    </location>
    <ligand>
        <name>ATP</name>
        <dbReference type="ChEBI" id="CHEBI:30616"/>
    </ligand>
</feature>
<evidence type="ECO:0000256" key="7">
    <source>
        <dbReference type="ARBA" id="ARBA00022842"/>
    </source>
</evidence>
<keyword evidence="2 10" id="KW-0816">Tricarboxylic acid cycle</keyword>
<protein>
    <recommendedName>
        <fullName evidence="10">Succinate--CoA ligase [ADP-forming] subunit beta</fullName>
        <ecNumber evidence="10">6.2.1.5</ecNumber>
    </recommendedName>
    <alternativeName>
        <fullName evidence="10">Succinyl-CoA synthetase subunit beta</fullName>
        <shortName evidence="10">SCS-beta</shortName>
    </alternativeName>
</protein>
<evidence type="ECO:0000256" key="2">
    <source>
        <dbReference type="ARBA" id="ARBA00022532"/>
    </source>
</evidence>
<evidence type="ECO:0000256" key="4">
    <source>
        <dbReference type="ARBA" id="ARBA00022723"/>
    </source>
</evidence>
<dbReference type="FunFam" id="3.30.470.20:FF:000002">
    <property type="entry name" value="Succinate--CoA ligase [ADP-forming] subunit beta"/>
    <property type="match status" value="1"/>
</dbReference>
<comment type="pathway">
    <text evidence="9">One-carbon metabolism; formaldehyde assimilation via serine pathway.</text>
</comment>
<keyword evidence="6 10" id="KW-0067">ATP-binding</keyword>
<reference evidence="12 13" key="1">
    <citation type="journal article" date="2013" name="Genome Biol.">
        <title>Comparative genomics of the core and accessory genomes of 48 Sinorhizobium strains comprising five genospecies.</title>
        <authorList>
            <person name="Sugawara M."/>
            <person name="Epstein B."/>
            <person name="Badgley B.D."/>
            <person name="Unno T."/>
            <person name="Xu L."/>
            <person name="Reese J."/>
            <person name="Gyaneshwar P."/>
            <person name="Denny R."/>
            <person name="Mudge J."/>
            <person name="Bharti A.K."/>
            <person name="Farmer A.D."/>
            <person name="May G.D."/>
            <person name="Woodward J.E."/>
            <person name="Medigue C."/>
            <person name="Vallenet D."/>
            <person name="Lajus A."/>
            <person name="Rouy Z."/>
            <person name="Martinez-Vaz B."/>
            <person name="Tiffin P."/>
            <person name="Young N.D."/>
            <person name="Sadowsky M.J."/>
        </authorList>
    </citation>
    <scope>NUCLEOTIDE SEQUENCE [LARGE SCALE GENOMIC DNA]</scope>
    <source>
        <strain evidence="12 13">USDA205</strain>
    </source>
</reference>
<dbReference type="NCBIfam" id="NF001913">
    <property type="entry name" value="PRK00696.1"/>
    <property type="match status" value="1"/>
</dbReference>
<feature type="binding site" evidence="10">
    <location>
        <position position="46"/>
    </location>
    <ligand>
        <name>ATP</name>
        <dbReference type="ChEBI" id="CHEBI:30616"/>
    </ligand>
</feature>
<dbReference type="InterPro" id="IPR017866">
    <property type="entry name" value="Succ-CoA_synthase_bsu_CS"/>
</dbReference>
<dbReference type="GO" id="GO:0005829">
    <property type="term" value="C:cytosol"/>
    <property type="evidence" value="ECO:0007669"/>
    <property type="project" value="TreeGrafter"/>
</dbReference>
<feature type="binding site" evidence="10">
    <location>
        <begin position="53"/>
        <end position="55"/>
    </location>
    <ligand>
        <name>ATP</name>
        <dbReference type="ChEBI" id="CHEBI:30616"/>
    </ligand>
</feature>
<dbReference type="Pfam" id="PF08442">
    <property type="entry name" value="ATP-grasp_2"/>
    <property type="match status" value="1"/>
</dbReference>
<comment type="function">
    <text evidence="10">Succinyl-CoA synthetase functions in the citric acid cycle (TCA), coupling the hydrolysis of succinyl-CoA to the synthesis of either ATP or GTP and thus represents the only step of substrate-level phosphorylation in the TCA. The beta subunit provides nucleotide specificity of the enzyme and binds the substrate succinate, while the binding sites for coenzyme A and phosphate are found in the alpha subunit.</text>
</comment>
<dbReference type="GO" id="GO:0050074">
    <property type="term" value="F:malate-CoA ligase activity"/>
    <property type="evidence" value="ECO:0007669"/>
    <property type="project" value="UniProtKB-EC"/>
</dbReference>
<dbReference type="SUPFAM" id="SSF52210">
    <property type="entry name" value="Succinyl-CoA synthetase domains"/>
    <property type="match status" value="1"/>
</dbReference>
<keyword evidence="3 10" id="KW-0436">Ligase</keyword>
<dbReference type="Gene3D" id="3.40.50.261">
    <property type="entry name" value="Succinyl-CoA synthetase domains"/>
    <property type="match status" value="1"/>
</dbReference>
<dbReference type="InterPro" id="IPR016102">
    <property type="entry name" value="Succinyl-CoA_synth-like"/>
</dbReference>
<evidence type="ECO:0000256" key="6">
    <source>
        <dbReference type="ARBA" id="ARBA00022840"/>
    </source>
</evidence>
<evidence type="ECO:0000256" key="8">
    <source>
        <dbReference type="ARBA" id="ARBA00052241"/>
    </source>
</evidence>
<dbReference type="GO" id="GO:0005524">
    <property type="term" value="F:ATP binding"/>
    <property type="evidence" value="ECO:0007669"/>
    <property type="project" value="UniProtKB-UniRule"/>
</dbReference>
<dbReference type="RefSeq" id="WP_037393723.1">
    <property type="nucleotide sequence ID" value="NZ_BJNI01000016.1"/>
</dbReference>
<keyword evidence="5 10" id="KW-0547">Nucleotide-binding</keyword>
<evidence type="ECO:0000256" key="5">
    <source>
        <dbReference type="ARBA" id="ARBA00022741"/>
    </source>
</evidence>
<dbReference type="HAMAP" id="MF_00558">
    <property type="entry name" value="Succ_CoA_beta"/>
    <property type="match status" value="1"/>
</dbReference>
<evidence type="ECO:0000256" key="9">
    <source>
        <dbReference type="ARBA" id="ARBA00060690"/>
    </source>
</evidence>
<dbReference type="EMBL" id="WISZ01000150">
    <property type="protein sequence ID" value="MQX10409.1"/>
    <property type="molecule type" value="Genomic_DNA"/>
</dbReference>
<comment type="catalytic activity">
    <reaction evidence="8">
        <text>(S)-malate + ATP + CoA = (S)-malyl-CoA + ADP + phosphate</text>
        <dbReference type="Rhea" id="RHEA:26193"/>
        <dbReference type="ChEBI" id="CHEBI:15589"/>
        <dbReference type="ChEBI" id="CHEBI:30616"/>
        <dbReference type="ChEBI" id="CHEBI:43474"/>
        <dbReference type="ChEBI" id="CHEBI:57287"/>
        <dbReference type="ChEBI" id="CHEBI:57317"/>
        <dbReference type="ChEBI" id="CHEBI:456216"/>
        <dbReference type="EC" id="6.2.1.9"/>
    </reaction>
</comment>
<dbReference type="FunFam" id="3.40.50.261:FF:000001">
    <property type="entry name" value="Succinate--CoA ligase [ADP-forming] subunit beta"/>
    <property type="match status" value="1"/>
</dbReference>
<dbReference type="PROSITE" id="PS50975">
    <property type="entry name" value="ATP_GRASP"/>
    <property type="match status" value="1"/>
</dbReference>
<feature type="binding site" evidence="10">
    <location>
        <position position="112"/>
    </location>
    <ligand>
        <name>ATP</name>
        <dbReference type="ChEBI" id="CHEBI:30616"/>
    </ligand>
</feature>
<feature type="binding site" evidence="10">
    <location>
        <position position="209"/>
    </location>
    <ligand>
        <name>Mg(2+)</name>
        <dbReference type="ChEBI" id="CHEBI:18420"/>
    </ligand>
</feature>